<keyword evidence="1" id="KW-0808">Transferase</keyword>
<accession>A0A7R8H4I3</accession>
<evidence type="ECO:0000313" key="2">
    <source>
        <dbReference type="Proteomes" id="UP000675881"/>
    </source>
</evidence>
<dbReference type="GO" id="GO:0004674">
    <property type="term" value="F:protein serine/threonine kinase activity"/>
    <property type="evidence" value="ECO:0007669"/>
    <property type="project" value="UniProtKB-EC"/>
</dbReference>
<gene>
    <name evidence="1" type="ORF">LSAA_5829</name>
</gene>
<dbReference type="EC" id="2.7.11.1" evidence="1"/>
<evidence type="ECO:0000313" key="1">
    <source>
        <dbReference type="EMBL" id="CAF2860014.1"/>
    </source>
</evidence>
<organism evidence="1 2">
    <name type="scientific">Lepeophtheirus salmonis</name>
    <name type="common">Salmon louse</name>
    <name type="synonym">Caligus salmonis</name>
    <dbReference type="NCBI Taxonomy" id="72036"/>
    <lineage>
        <taxon>Eukaryota</taxon>
        <taxon>Metazoa</taxon>
        <taxon>Ecdysozoa</taxon>
        <taxon>Arthropoda</taxon>
        <taxon>Crustacea</taxon>
        <taxon>Multicrustacea</taxon>
        <taxon>Hexanauplia</taxon>
        <taxon>Copepoda</taxon>
        <taxon>Siphonostomatoida</taxon>
        <taxon>Caligidae</taxon>
        <taxon>Lepeophtheirus</taxon>
    </lineage>
</organism>
<reference evidence="1" key="1">
    <citation type="submission" date="2021-02" db="EMBL/GenBank/DDBJ databases">
        <authorList>
            <person name="Bekaert M."/>
        </authorList>
    </citation>
    <scope>NUCLEOTIDE SEQUENCE</scope>
    <source>
        <strain evidence="1">IoA-00</strain>
    </source>
</reference>
<dbReference type="EMBL" id="HG994594">
    <property type="protein sequence ID" value="CAF2860014.1"/>
    <property type="molecule type" value="Genomic_DNA"/>
</dbReference>
<dbReference type="Proteomes" id="UP000675881">
    <property type="component" value="Chromosome 15"/>
</dbReference>
<keyword evidence="2" id="KW-1185">Reference proteome</keyword>
<proteinExistence type="predicted"/>
<dbReference type="AlphaFoldDB" id="A0A7R8H4I3"/>
<name>A0A7R8H4I3_LEPSM</name>
<dbReference type="OrthoDB" id="1100386at2759"/>
<protein>
    <submittedName>
        <fullName evidence="1">BCR1</fullName>
        <ecNumber evidence="1">2.7.11.1</ecNumber>
    </submittedName>
</protein>
<sequence>MYHFFHGALNPSDEKFPINVSFGILERDSWSMEIIVKTQIHSHPLYVDEHWCNVGVILEGNWTSYSGLEIQTWKNIKIWINSSKKIYPASCKSIQVVTLLYASANISDYEKLLLHFLQPNNQRLNVTISHRIPAFMALKFTAPPTAAKNEETYLFNILHRSSDSNWRVHLNTWRQPFEKINIPWDESFKPRETSL</sequence>